<evidence type="ECO:0000256" key="8">
    <source>
        <dbReference type="SAM" id="Phobius"/>
    </source>
</evidence>
<keyword evidence="10" id="KW-1185">Reference proteome</keyword>
<reference evidence="9 10" key="1">
    <citation type="submission" date="2020-07" db="EMBL/GenBank/DDBJ databases">
        <authorList>
            <person name="Feng H."/>
        </authorList>
    </citation>
    <scope>NUCLEOTIDE SEQUENCE [LARGE SCALE GENOMIC DNA]</scope>
    <source>
        <strain evidence="10">s-11</strain>
    </source>
</reference>
<feature type="transmembrane region" description="Helical" evidence="8">
    <location>
        <begin position="209"/>
        <end position="229"/>
    </location>
</feature>
<evidence type="ECO:0000313" key="10">
    <source>
        <dbReference type="Proteomes" id="UP000530514"/>
    </source>
</evidence>
<accession>A0A7W1X8Q8</accession>
<feature type="transmembrane region" description="Helical" evidence="8">
    <location>
        <begin position="106"/>
        <end position="124"/>
    </location>
</feature>
<dbReference type="CDD" id="cd06550">
    <property type="entry name" value="TM_ABC_iron-siderophores_like"/>
    <property type="match status" value="1"/>
</dbReference>
<keyword evidence="5 8" id="KW-0812">Transmembrane</keyword>
<gene>
    <name evidence="9" type="ORF">H1164_04315</name>
</gene>
<protein>
    <submittedName>
        <fullName evidence="9">Iron ABC transporter permease</fullName>
    </submittedName>
</protein>
<dbReference type="OrthoDB" id="9811721at2"/>
<dbReference type="Pfam" id="PF01032">
    <property type="entry name" value="FecCD"/>
    <property type="match status" value="1"/>
</dbReference>
<dbReference type="Proteomes" id="UP000530514">
    <property type="component" value="Unassembled WGS sequence"/>
</dbReference>
<dbReference type="EMBL" id="JACEIP010000004">
    <property type="protein sequence ID" value="MBA4542123.1"/>
    <property type="molecule type" value="Genomic_DNA"/>
</dbReference>
<comment type="subcellular location">
    <subcellularLocation>
        <location evidence="1">Cell membrane</location>
        <topology evidence="1">Multi-pass membrane protein</topology>
    </subcellularLocation>
</comment>
<sequence length="349" mass="36840">MKRYTSLRLGSRFSALIDWRAVSILFLLAAFAFLVMVLSVGVGQVQLSPLDVIRVFLGIGSKFDQLIVETFRLPRILLALIAGASLAVSGAFLQAVIRNPLASPDMVGVTGGASVGAVTVITFFSDRSTNLSVSLFWVPAASFIGAAVIVGLLLFFSWGKISPFRLVLLGIGFTLATQAATNFIILIGPPFSALQAKTWLTGSIYGSNWNQVAVLLPWLALLLPLAFVFSRHLNVSQMGDSLATALGARPSLQRLLVLLIATALAGAAVSFVGTIGFVGLIAPHAARKLVGAAYGLLLPASALLGAIMVMGADLLGRTLFAPLEVPAGVLIAVIGAPYFLFLLYWSRKK</sequence>
<evidence type="ECO:0000256" key="7">
    <source>
        <dbReference type="ARBA" id="ARBA00023136"/>
    </source>
</evidence>
<dbReference type="InterPro" id="IPR037294">
    <property type="entry name" value="ABC_BtuC-like"/>
</dbReference>
<keyword evidence="7 8" id="KW-0472">Membrane</keyword>
<name>A0A7W1X8Q8_9BACL</name>
<dbReference type="FunFam" id="1.10.3470.10:FF:000001">
    <property type="entry name" value="Vitamin B12 ABC transporter permease BtuC"/>
    <property type="match status" value="1"/>
</dbReference>
<comment type="similarity">
    <text evidence="2">Belongs to the binding-protein-dependent transport system permease family. FecCD subfamily.</text>
</comment>
<evidence type="ECO:0000313" key="9">
    <source>
        <dbReference type="EMBL" id="MBA4542123.1"/>
    </source>
</evidence>
<evidence type="ECO:0000256" key="5">
    <source>
        <dbReference type="ARBA" id="ARBA00022692"/>
    </source>
</evidence>
<dbReference type="InterPro" id="IPR000522">
    <property type="entry name" value="ABC_transptr_permease_BtuC"/>
</dbReference>
<keyword evidence="3" id="KW-0813">Transport</keyword>
<feature type="transmembrane region" description="Helical" evidence="8">
    <location>
        <begin position="293"/>
        <end position="315"/>
    </location>
</feature>
<evidence type="ECO:0000256" key="4">
    <source>
        <dbReference type="ARBA" id="ARBA00022475"/>
    </source>
</evidence>
<feature type="transmembrane region" description="Helical" evidence="8">
    <location>
        <begin position="255"/>
        <end position="281"/>
    </location>
</feature>
<dbReference type="GO" id="GO:0033214">
    <property type="term" value="P:siderophore-iron import into cell"/>
    <property type="evidence" value="ECO:0007669"/>
    <property type="project" value="TreeGrafter"/>
</dbReference>
<keyword evidence="4" id="KW-1003">Cell membrane</keyword>
<dbReference type="PANTHER" id="PTHR30472">
    <property type="entry name" value="FERRIC ENTEROBACTIN TRANSPORT SYSTEM PERMEASE PROTEIN"/>
    <property type="match status" value="1"/>
</dbReference>
<organism evidence="9 10">
    <name type="scientific">Thermoactinomyces daqus</name>
    <dbReference type="NCBI Taxonomy" id="1329516"/>
    <lineage>
        <taxon>Bacteria</taxon>
        <taxon>Bacillati</taxon>
        <taxon>Bacillota</taxon>
        <taxon>Bacilli</taxon>
        <taxon>Bacillales</taxon>
        <taxon>Thermoactinomycetaceae</taxon>
        <taxon>Thermoactinomyces</taxon>
    </lineage>
</organism>
<dbReference type="RefSeq" id="WP_033099506.1">
    <property type="nucleotide sequence ID" value="NZ_JACEIP010000004.1"/>
</dbReference>
<dbReference type="GO" id="GO:0005886">
    <property type="term" value="C:plasma membrane"/>
    <property type="evidence" value="ECO:0007669"/>
    <property type="project" value="UniProtKB-SubCell"/>
</dbReference>
<keyword evidence="6 8" id="KW-1133">Transmembrane helix</keyword>
<evidence type="ECO:0000256" key="2">
    <source>
        <dbReference type="ARBA" id="ARBA00007935"/>
    </source>
</evidence>
<proteinExistence type="inferred from homology"/>
<feature type="transmembrane region" description="Helical" evidence="8">
    <location>
        <begin position="327"/>
        <end position="346"/>
    </location>
</feature>
<feature type="transmembrane region" description="Helical" evidence="8">
    <location>
        <begin position="21"/>
        <end position="42"/>
    </location>
</feature>
<dbReference type="SUPFAM" id="SSF81345">
    <property type="entry name" value="ABC transporter involved in vitamin B12 uptake, BtuC"/>
    <property type="match status" value="1"/>
</dbReference>
<feature type="transmembrane region" description="Helical" evidence="8">
    <location>
        <begin position="136"/>
        <end position="159"/>
    </location>
</feature>
<evidence type="ECO:0000256" key="3">
    <source>
        <dbReference type="ARBA" id="ARBA00022448"/>
    </source>
</evidence>
<evidence type="ECO:0000256" key="6">
    <source>
        <dbReference type="ARBA" id="ARBA00022989"/>
    </source>
</evidence>
<feature type="transmembrane region" description="Helical" evidence="8">
    <location>
        <begin position="76"/>
        <end position="97"/>
    </location>
</feature>
<dbReference type="PANTHER" id="PTHR30472:SF24">
    <property type="entry name" value="FERRIC ENTEROBACTIN TRANSPORT SYSTEM PERMEASE PROTEIN FEPG"/>
    <property type="match status" value="1"/>
</dbReference>
<dbReference type="AlphaFoldDB" id="A0A7W1X8Q8"/>
<dbReference type="Gene3D" id="1.10.3470.10">
    <property type="entry name" value="ABC transporter involved in vitamin B12 uptake, BtuC"/>
    <property type="match status" value="1"/>
</dbReference>
<comment type="caution">
    <text evidence="9">The sequence shown here is derived from an EMBL/GenBank/DDBJ whole genome shotgun (WGS) entry which is preliminary data.</text>
</comment>
<dbReference type="GO" id="GO:0022857">
    <property type="term" value="F:transmembrane transporter activity"/>
    <property type="evidence" value="ECO:0007669"/>
    <property type="project" value="InterPro"/>
</dbReference>
<feature type="transmembrane region" description="Helical" evidence="8">
    <location>
        <begin position="166"/>
        <end position="189"/>
    </location>
</feature>
<evidence type="ECO:0000256" key="1">
    <source>
        <dbReference type="ARBA" id="ARBA00004651"/>
    </source>
</evidence>